<name>A0A811VK92_CERCA</name>
<dbReference type="AlphaFoldDB" id="A0A811VK92"/>
<organism evidence="2 3">
    <name type="scientific">Ceratitis capitata</name>
    <name type="common">Mediterranean fruit fly</name>
    <name type="synonym">Tephritis capitata</name>
    <dbReference type="NCBI Taxonomy" id="7213"/>
    <lineage>
        <taxon>Eukaryota</taxon>
        <taxon>Metazoa</taxon>
        <taxon>Ecdysozoa</taxon>
        <taxon>Arthropoda</taxon>
        <taxon>Hexapoda</taxon>
        <taxon>Insecta</taxon>
        <taxon>Pterygota</taxon>
        <taxon>Neoptera</taxon>
        <taxon>Endopterygota</taxon>
        <taxon>Diptera</taxon>
        <taxon>Brachycera</taxon>
        <taxon>Muscomorpha</taxon>
        <taxon>Tephritoidea</taxon>
        <taxon>Tephritidae</taxon>
        <taxon>Ceratitis</taxon>
        <taxon>Ceratitis</taxon>
    </lineage>
</organism>
<evidence type="ECO:0000313" key="2">
    <source>
        <dbReference type="EMBL" id="CAD7014512.1"/>
    </source>
</evidence>
<sequence>MERTSQNGGEAKPKLTSTSNKQNEWKVCNTTLQYENNDSEICELKRFRGGDEFSKRWQTLGKIKWPTDDFWIETFSLKNEKVDQDLLSLRGENFFSLYIRITEIANVA</sequence>
<proteinExistence type="predicted"/>
<protein>
    <submittedName>
        <fullName evidence="2">(Mediterranean fruit fly) hypothetical protein</fullName>
    </submittedName>
</protein>
<dbReference type="Proteomes" id="UP000606786">
    <property type="component" value="Unassembled WGS sequence"/>
</dbReference>
<gene>
    <name evidence="2" type="ORF">CCAP1982_LOCUS22513</name>
</gene>
<evidence type="ECO:0000256" key="1">
    <source>
        <dbReference type="SAM" id="MobiDB-lite"/>
    </source>
</evidence>
<dbReference type="EMBL" id="CAJHJT010000056">
    <property type="protein sequence ID" value="CAD7014512.1"/>
    <property type="molecule type" value="Genomic_DNA"/>
</dbReference>
<feature type="region of interest" description="Disordered" evidence="1">
    <location>
        <begin position="1"/>
        <end position="20"/>
    </location>
</feature>
<reference evidence="2" key="1">
    <citation type="submission" date="2020-11" db="EMBL/GenBank/DDBJ databases">
        <authorList>
            <person name="Whitehead M."/>
        </authorList>
    </citation>
    <scope>NUCLEOTIDE SEQUENCE</scope>
    <source>
        <strain evidence="2">EGII</strain>
    </source>
</reference>
<evidence type="ECO:0000313" key="3">
    <source>
        <dbReference type="Proteomes" id="UP000606786"/>
    </source>
</evidence>
<comment type="caution">
    <text evidence="2">The sequence shown here is derived from an EMBL/GenBank/DDBJ whole genome shotgun (WGS) entry which is preliminary data.</text>
</comment>
<accession>A0A811VK92</accession>
<keyword evidence="3" id="KW-1185">Reference proteome</keyword>